<dbReference type="EMBL" id="JBFXLS010000134">
    <property type="protein sequence ID" value="KAL2813948.1"/>
    <property type="molecule type" value="Genomic_DNA"/>
</dbReference>
<dbReference type="PANTHER" id="PTHR47784">
    <property type="entry name" value="STEROL UPTAKE CONTROL PROTEIN 2"/>
    <property type="match status" value="1"/>
</dbReference>
<reference evidence="6 7" key="1">
    <citation type="submission" date="2024-07" db="EMBL/GenBank/DDBJ databases">
        <title>Section-level genome sequencing and comparative genomics of Aspergillus sections Usti and Cavernicolus.</title>
        <authorList>
            <consortium name="Lawrence Berkeley National Laboratory"/>
            <person name="Nybo J.L."/>
            <person name="Vesth T.C."/>
            <person name="Theobald S."/>
            <person name="Frisvad J.C."/>
            <person name="Larsen T.O."/>
            <person name="Kjaerboelling I."/>
            <person name="Rothschild-Mancinelli K."/>
            <person name="Lyhne E.K."/>
            <person name="Kogle M.E."/>
            <person name="Barry K."/>
            <person name="Clum A."/>
            <person name="Na H."/>
            <person name="Ledsgaard L."/>
            <person name="Lin J."/>
            <person name="Lipzen A."/>
            <person name="Kuo A."/>
            <person name="Riley R."/>
            <person name="Mondo S."/>
            <person name="LaButti K."/>
            <person name="Haridas S."/>
            <person name="Pangalinan J."/>
            <person name="Salamov A.A."/>
            <person name="Simmons B.A."/>
            <person name="Magnuson J.K."/>
            <person name="Chen J."/>
            <person name="Drula E."/>
            <person name="Henrissat B."/>
            <person name="Wiebenga A."/>
            <person name="Lubbers R.J."/>
            <person name="Gomes A.C."/>
            <person name="Makela M.R."/>
            <person name="Stajich J."/>
            <person name="Grigoriev I.V."/>
            <person name="Mortensen U.H."/>
            <person name="De vries R.P."/>
            <person name="Baker S.E."/>
            <person name="Andersen M.R."/>
        </authorList>
    </citation>
    <scope>NUCLEOTIDE SEQUENCE [LARGE SCALE GENOMIC DNA]</scope>
    <source>
        <strain evidence="6 7">CBS 600.67</strain>
    </source>
</reference>
<evidence type="ECO:0000259" key="5">
    <source>
        <dbReference type="PROSITE" id="PS50048"/>
    </source>
</evidence>
<dbReference type="PROSITE" id="PS50048">
    <property type="entry name" value="ZN2_CY6_FUNGAL_2"/>
    <property type="match status" value="1"/>
</dbReference>
<sequence>MNNSNRKLRVHRKSRQGCGNCKLRSVKCDESKPACRRCVAYGVSCNYDRTQSNLRAPMEKLTVMKPSADISYWANRTDHLLNQFQVQTASTVSTGKRLKIYQNEVVELARWHPFLRHAIQTLTLMHARHLWSDSPSELSTLESYHWYQAVSSFNARLSQGRCRGEEQAAALATAGLLGTLVFCHVEARTPEEAWPLSSESPSDLNWLRMNAGKQDVWNQLRSDEPHPASTVLATLYTEDRVLEPSDQFEFGFVPAELARVYELHTINPGRNPYSPLVMRLARVLYTECPVDQTLLSFVSFVSTMPPDFKTLLEQKEPRALLLLLLWYAKICNLGVWWLSRRALLEGKAICLYLQRHFLYDRDIQRLLGHPRSILYAANSPTLLTV</sequence>
<dbReference type="SUPFAM" id="SSF57701">
    <property type="entry name" value="Zn2/Cys6 DNA-binding domain"/>
    <property type="match status" value="1"/>
</dbReference>
<dbReference type="SMART" id="SM00066">
    <property type="entry name" value="GAL4"/>
    <property type="match status" value="1"/>
</dbReference>
<proteinExistence type="predicted"/>
<keyword evidence="7" id="KW-1185">Reference proteome</keyword>
<protein>
    <recommendedName>
        <fullName evidence="5">Zn(2)-C6 fungal-type domain-containing protein</fullName>
    </recommendedName>
</protein>
<keyword evidence="1" id="KW-0805">Transcription regulation</keyword>
<organism evidence="6 7">
    <name type="scientific">Aspergillus cavernicola</name>
    <dbReference type="NCBI Taxonomy" id="176166"/>
    <lineage>
        <taxon>Eukaryota</taxon>
        <taxon>Fungi</taxon>
        <taxon>Dikarya</taxon>
        <taxon>Ascomycota</taxon>
        <taxon>Pezizomycotina</taxon>
        <taxon>Eurotiomycetes</taxon>
        <taxon>Eurotiomycetidae</taxon>
        <taxon>Eurotiales</taxon>
        <taxon>Aspergillaceae</taxon>
        <taxon>Aspergillus</taxon>
        <taxon>Aspergillus subgen. Nidulantes</taxon>
    </lineage>
</organism>
<dbReference type="PRINTS" id="PR00755">
    <property type="entry name" value="AFLATOXINBRP"/>
</dbReference>
<dbReference type="CDD" id="cd00067">
    <property type="entry name" value="GAL4"/>
    <property type="match status" value="1"/>
</dbReference>
<dbReference type="InterPro" id="IPR001138">
    <property type="entry name" value="Zn2Cys6_DnaBD"/>
</dbReference>
<comment type="caution">
    <text evidence="6">The sequence shown here is derived from an EMBL/GenBank/DDBJ whole genome shotgun (WGS) entry which is preliminary data.</text>
</comment>
<gene>
    <name evidence="6" type="ORF">BDW59DRAFT_176595</name>
</gene>
<accession>A0ABR4HEN1</accession>
<dbReference type="Pfam" id="PF00172">
    <property type="entry name" value="Zn_clus"/>
    <property type="match status" value="1"/>
</dbReference>
<evidence type="ECO:0000256" key="3">
    <source>
        <dbReference type="ARBA" id="ARBA00023163"/>
    </source>
</evidence>
<evidence type="ECO:0000256" key="4">
    <source>
        <dbReference type="ARBA" id="ARBA00023242"/>
    </source>
</evidence>
<evidence type="ECO:0000256" key="1">
    <source>
        <dbReference type="ARBA" id="ARBA00023015"/>
    </source>
</evidence>
<dbReference type="PANTHER" id="PTHR47784:SF9">
    <property type="entry name" value="ZN(II)2CYS6 TRANSCRIPTION FACTOR (EUROFUNG)"/>
    <property type="match status" value="1"/>
</dbReference>
<name>A0ABR4HEN1_9EURO</name>
<evidence type="ECO:0000313" key="6">
    <source>
        <dbReference type="EMBL" id="KAL2813948.1"/>
    </source>
</evidence>
<keyword evidence="2" id="KW-0238">DNA-binding</keyword>
<feature type="domain" description="Zn(2)-C6 fungal-type" evidence="5">
    <location>
        <begin position="17"/>
        <end position="47"/>
    </location>
</feature>
<dbReference type="Gene3D" id="4.10.240.10">
    <property type="entry name" value="Zn(2)-C6 fungal-type DNA-binding domain"/>
    <property type="match status" value="1"/>
</dbReference>
<dbReference type="InterPro" id="IPR053157">
    <property type="entry name" value="Sterol_Uptake_Regulator"/>
</dbReference>
<keyword evidence="3" id="KW-0804">Transcription</keyword>
<dbReference type="Proteomes" id="UP001610335">
    <property type="component" value="Unassembled WGS sequence"/>
</dbReference>
<evidence type="ECO:0000313" key="7">
    <source>
        <dbReference type="Proteomes" id="UP001610335"/>
    </source>
</evidence>
<evidence type="ECO:0000256" key="2">
    <source>
        <dbReference type="ARBA" id="ARBA00023125"/>
    </source>
</evidence>
<keyword evidence="4" id="KW-0539">Nucleus</keyword>
<dbReference type="InterPro" id="IPR036864">
    <property type="entry name" value="Zn2-C6_fun-type_DNA-bd_sf"/>
</dbReference>